<dbReference type="Proteomes" id="UP000231292">
    <property type="component" value="Unassembled WGS sequence"/>
</dbReference>
<accession>A0A2G9YKM7</accession>
<organism evidence="2 3">
    <name type="scientific">Candidatus Sherwoodlollariibacterium unditelluris</name>
    <dbReference type="NCBI Taxonomy" id="1974757"/>
    <lineage>
        <taxon>Bacteria</taxon>
        <taxon>Pseudomonadati</taxon>
        <taxon>Candidatus Omnitrophota</taxon>
        <taxon>Candidatus Sherwoodlollariibacterium</taxon>
    </lineage>
</organism>
<gene>
    <name evidence="2" type="ORF">COX41_01070</name>
</gene>
<reference evidence="2 3" key="1">
    <citation type="submission" date="2017-09" db="EMBL/GenBank/DDBJ databases">
        <title>Depth-based differentiation of microbial function through sediment-hosted aquifers and enrichment of novel symbionts in the deep terrestrial subsurface.</title>
        <authorList>
            <person name="Probst A.J."/>
            <person name="Ladd B."/>
            <person name="Jarett J.K."/>
            <person name="Geller-Mcgrath D.E."/>
            <person name="Sieber C.M."/>
            <person name="Emerson J.B."/>
            <person name="Anantharaman K."/>
            <person name="Thomas B.C."/>
            <person name="Malmstrom R."/>
            <person name="Stieglmeier M."/>
            <person name="Klingl A."/>
            <person name="Woyke T."/>
            <person name="Ryan C.M."/>
            <person name="Banfield J.F."/>
        </authorList>
    </citation>
    <scope>NUCLEOTIDE SEQUENCE [LARGE SCALE GENOMIC DNA]</scope>
    <source>
        <strain evidence="2">CG23_combo_of_CG06-09_8_20_14_all_41_10</strain>
    </source>
</reference>
<evidence type="ECO:0000313" key="2">
    <source>
        <dbReference type="EMBL" id="PIP19789.1"/>
    </source>
</evidence>
<evidence type="ECO:0000256" key="1">
    <source>
        <dbReference type="SAM" id="Phobius"/>
    </source>
</evidence>
<feature type="transmembrane region" description="Helical" evidence="1">
    <location>
        <begin position="83"/>
        <end position="101"/>
    </location>
</feature>
<protein>
    <submittedName>
        <fullName evidence="2">Uncharacterized protein</fullName>
    </submittedName>
</protein>
<dbReference type="EMBL" id="PCRK01000021">
    <property type="protein sequence ID" value="PIP19789.1"/>
    <property type="molecule type" value="Genomic_DNA"/>
</dbReference>
<evidence type="ECO:0000313" key="3">
    <source>
        <dbReference type="Proteomes" id="UP000231292"/>
    </source>
</evidence>
<name>A0A2G9YKM7_9BACT</name>
<dbReference type="AlphaFoldDB" id="A0A2G9YKM7"/>
<sequence>MYRDINRKRFMLKIFGVLCLVLGLSMMVAPYVLADIDTSQQQQVVGDFATFIINILTGPVSRILGAILLIAGVMALLNGKQGVAIACGFGFMILMFIPKILEGLFKQ</sequence>
<keyword evidence="1" id="KW-0812">Transmembrane</keyword>
<keyword evidence="1" id="KW-0472">Membrane</keyword>
<feature type="transmembrane region" description="Helical" evidence="1">
    <location>
        <begin position="50"/>
        <end position="76"/>
    </location>
</feature>
<comment type="caution">
    <text evidence="2">The sequence shown here is derived from an EMBL/GenBank/DDBJ whole genome shotgun (WGS) entry which is preliminary data.</text>
</comment>
<keyword evidence="1" id="KW-1133">Transmembrane helix</keyword>
<proteinExistence type="predicted"/>